<evidence type="ECO:0000313" key="1">
    <source>
        <dbReference type="EMBL" id="GAH81531.1"/>
    </source>
</evidence>
<name>X1IGL9_9ZZZZ</name>
<reference evidence="1" key="1">
    <citation type="journal article" date="2014" name="Front. Microbiol.">
        <title>High frequency of phylogenetically diverse reductive dehalogenase-homologous genes in deep subseafloor sedimentary metagenomes.</title>
        <authorList>
            <person name="Kawai M."/>
            <person name="Futagami T."/>
            <person name="Toyoda A."/>
            <person name="Takaki Y."/>
            <person name="Nishi S."/>
            <person name="Hori S."/>
            <person name="Arai W."/>
            <person name="Tsubouchi T."/>
            <person name="Morono Y."/>
            <person name="Uchiyama I."/>
            <person name="Ito T."/>
            <person name="Fujiyama A."/>
            <person name="Inagaki F."/>
            <person name="Takami H."/>
        </authorList>
    </citation>
    <scope>NUCLEOTIDE SEQUENCE</scope>
    <source>
        <strain evidence="1">Expedition CK06-06</strain>
    </source>
</reference>
<proteinExistence type="predicted"/>
<dbReference type="EMBL" id="BARU01040797">
    <property type="protein sequence ID" value="GAH81531.1"/>
    <property type="molecule type" value="Genomic_DNA"/>
</dbReference>
<organism evidence="1">
    <name type="scientific">marine sediment metagenome</name>
    <dbReference type="NCBI Taxonomy" id="412755"/>
    <lineage>
        <taxon>unclassified sequences</taxon>
        <taxon>metagenomes</taxon>
        <taxon>ecological metagenomes</taxon>
    </lineage>
</organism>
<sequence>MLTDFLSVHSFEEKIVSIEVEPEILHFEEIRNSNFLNFDFVISGLY</sequence>
<accession>X1IGL9</accession>
<protein>
    <submittedName>
        <fullName evidence="1">Uncharacterized protein</fullName>
    </submittedName>
</protein>
<gene>
    <name evidence="1" type="ORF">S03H2_63021</name>
</gene>
<dbReference type="AlphaFoldDB" id="X1IGL9"/>
<comment type="caution">
    <text evidence="1">The sequence shown here is derived from an EMBL/GenBank/DDBJ whole genome shotgun (WGS) entry which is preliminary data.</text>
</comment>